<protein>
    <submittedName>
        <fullName evidence="1">Uncharacterized protein</fullName>
    </submittedName>
</protein>
<keyword evidence="2" id="KW-1185">Reference proteome</keyword>
<dbReference type="EMBL" id="REGN01002832">
    <property type="protein sequence ID" value="RNA25944.1"/>
    <property type="molecule type" value="Genomic_DNA"/>
</dbReference>
<gene>
    <name evidence="1" type="ORF">BpHYR1_037853</name>
</gene>
<organism evidence="1 2">
    <name type="scientific">Brachionus plicatilis</name>
    <name type="common">Marine rotifer</name>
    <name type="synonym">Brachionus muelleri</name>
    <dbReference type="NCBI Taxonomy" id="10195"/>
    <lineage>
        <taxon>Eukaryota</taxon>
        <taxon>Metazoa</taxon>
        <taxon>Spiralia</taxon>
        <taxon>Gnathifera</taxon>
        <taxon>Rotifera</taxon>
        <taxon>Eurotatoria</taxon>
        <taxon>Monogononta</taxon>
        <taxon>Pseudotrocha</taxon>
        <taxon>Ploima</taxon>
        <taxon>Brachionidae</taxon>
        <taxon>Brachionus</taxon>
    </lineage>
</organism>
<evidence type="ECO:0000313" key="1">
    <source>
        <dbReference type="EMBL" id="RNA25944.1"/>
    </source>
</evidence>
<evidence type="ECO:0000313" key="2">
    <source>
        <dbReference type="Proteomes" id="UP000276133"/>
    </source>
</evidence>
<name>A0A3M7RQW1_BRAPC</name>
<dbReference type="AlphaFoldDB" id="A0A3M7RQW1"/>
<accession>A0A3M7RQW1</accession>
<reference evidence="1 2" key="1">
    <citation type="journal article" date="2018" name="Sci. Rep.">
        <title>Genomic signatures of local adaptation to the degree of environmental predictability in rotifers.</title>
        <authorList>
            <person name="Franch-Gras L."/>
            <person name="Hahn C."/>
            <person name="Garcia-Roger E.M."/>
            <person name="Carmona M.J."/>
            <person name="Serra M."/>
            <person name="Gomez A."/>
        </authorList>
    </citation>
    <scope>NUCLEOTIDE SEQUENCE [LARGE SCALE GENOMIC DNA]</scope>
    <source>
        <strain evidence="1">HYR1</strain>
    </source>
</reference>
<sequence length="73" mass="8553">MSVASSLKSRPRTRKIHLALDTLIICFPNKLISWSCTFVQKIFRFNDLYTLHLYHSYPSFGSLEEDSIFLINK</sequence>
<proteinExistence type="predicted"/>
<dbReference type="Proteomes" id="UP000276133">
    <property type="component" value="Unassembled WGS sequence"/>
</dbReference>
<comment type="caution">
    <text evidence="1">The sequence shown here is derived from an EMBL/GenBank/DDBJ whole genome shotgun (WGS) entry which is preliminary data.</text>
</comment>